<feature type="compositionally biased region" description="Low complexity" evidence="1">
    <location>
        <begin position="22"/>
        <end position="36"/>
    </location>
</feature>
<organism evidence="2 3">
    <name type="scientific">Piliocolobus tephrosceles</name>
    <name type="common">Ugandan red Colobus</name>
    <dbReference type="NCBI Taxonomy" id="591936"/>
    <lineage>
        <taxon>Eukaryota</taxon>
        <taxon>Metazoa</taxon>
        <taxon>Chordata</taxon>
        <taxon>Craniata</taxon>
        <taxon>Vertebrata</taxon>
        <taxon>Euteleostomi</taxon>
        <taxon>Mammalia</taxon>
        <taxon>Eutheria</taxon>
        <taxon>Euarchontoglires</taxon>
        <taxon>Primates</taxon>
        <taxon>Haplorrhini</taxon>
        <taxon>Catarrhini</taxon>
        <taxon>Cercopithecidae</taxon>
        <taxon>Colobinae</taxon>
        <taxon>Piliocolobus</taxon>
    </lineage>
</organism>
<dbReference type="PANTHER" id="PTHR10151">
    <property type="entry name" value="ECTONUCLEOTIDE PYROPHOSPHATASE/PHOSPHODIESTERASE"/>
    <property type="match status" value="1"/>
</dbReference>
<reference evidence="2" key="1">
    <citation type="submission" date="2025-08" db="UniProtKB">
        <authorList>
            <consortium name="Ensembl"/>
        </authorList>
    </citation>
    <scope>IDENTIFICATION</scope>
</reference>
<accession>A0A8C9IEF7</accession>
<protein>
    <submittedName>
        <fullName evidence="2">Uncharacterized protein</fullName>
    </submittedName>
</protein>
<dbReference type="PANTHER" id="PTHR10151:SF126">
    <property type="entry name" value="ECTONUCLEOTIDE PYROPHOSPHATASE_PHOSPHODIESTERASE FAMILY MEMBER 7-LIKE"/>
    <property type="match status" value="1"/>
</dbReference>
<dbReference type="PROSITE" id="PS51257">
    <property type="entry name" value="PROKAR_LIPOPROTEIN"/>
    <property type="match status" value="1"/>
</dbReference>
<reference evidence="2" key="2">
    <citation type="submission" date="2025-09" db="UniProtKB">
        <authorList>
            <consortium name="Ensembl"/>
        </authorList>
    </citation>
    <scope>IDENTIFICATION</scope>
</reference>
<proteinExistence type="predicted"/>
<dbReference type="InterPro" id="IPR002591">
    <property type="entry name" value="Phosphodiest/P_Trfase"/>
</dbReference>
<dbReference type="Ensembl" id="ENSPTET00000048250.1">
    <property type="protein sequence ID" value="ENSPTEP00000035463.1"/>
    <property type="gene ID" value="ENSPTEG00000033469.1"/>
</dbReference>
<dbReference type="AlphaFoldDB" id="A0A8C9IEF7"/>
<evidence type="ECO:0000256" key="1">
    <source>
        <dbReference type="SAM" id="MobiDB-lite"/>
    </source>
</evidence>
<name>A0A8C9IEF7_9PRIM</name>
<dbReference type="Pfam" id="PF01663">
    <property type="entry name" value="Phosphodiest"/>
    <property type="match status" value="1"/>
</dbReference>
<keyword evidence="3" id="KW-1185">Reference proteome</keyword>
<dbReference type="InterPro" id="IPR017850">
    <property type="entry name" value="Alkaline_phosphatase_core_sf"/>
</dbReference>
<feature type="region of interest" description="Disordered" evidence="1">
    <location>
        <begin position="22"/>
        <end position="46"/>
    </location>
</feature>
<dbReference type="Gene3D" id="3.40.720.10">
    <property type="entry name" value="Alkaline Phosphatase, subunit A"/>
    <property type="match status" value="1"/>
</dbReference>
<dbReference type="Proteomes" id="UP000694416">
    <property type="component" value="Unplaced"/>
</dbReference>
<evidence type="ECO:0000313" key="2">
    <source>
        <dbReference type="Ensembl" id="ENSPTEP00000035463.1"/>
    </source>
</evidence>
<evidence type="ECO:0000313" key="3">
    <source>
        <dbReference type="Proteomes" id="UP000694416"/>
    </source>
</evidence>
<dbReference type="SUPFAM" id="SSF53649">
    <property type="entry name" value="Alkaline phosphatase-like"/>
    <property type="match status" value="1"/>
</dbReference>
<sequence>MFPWRIFPPRTQSCLQTRERLGAQGPPATAAAACPAGRPPRPGEEEHSQLLLISFSGFRWDCDQDVDTPNLDSLTQEGVKAKYLMLPFVTVTPPSHFTDIPENVQQVPQSSAPSIL</sequence>